<keyword evidence="5 8" id="KW-0406">Ion transport</keyword>
<evidence type="ECO:0000259" key="9">
    <source>
        <dbReference type="Pfam" id="PF05896"/>
    </source>
</evidence>
<dbReference type="InterPro" id="IPR056147">
    <property type="entry name" value="NQRA_N"/>
</dbReference>
<dbReference type="PANTHER" id="PTHR37839:SF1">
    <property type="entry name" value="NA(+)-TRANSLOCATING NADH-QUINONE REDUCTASE SUBUNIT A"/>
    <property type="match status" value="1"/>
</dbReference>
<evidence type="ECO:0000256" key="3">
    <source>
        <dbReference type="ARBA" id="ARBA00023027"/>
    </source>
</evidence>
<feature type="domain" description="NqrA N-terminal barrel-sandwich hybrid" evidence="9">
    <location>
        <begin position="47"/>
        <end position="139"/>
    </location>
</feature>
<keyword evidence="2 8" id="KW-1278">Translocase</keyword>
<dbReference type="GO" id="GO:0006814">
    <property type="term" value="P:sodium ion transport"/>
    <property type="evidence" value="ECO:0007669"/>
    <property type="project" value="UniProtKB-UniRule"/>
</dbReference>
<dbReference type="STRING" id="517719.SAMN05421762_1627"/>
<evidence type="ECO:0000256" key="8">
    <source>
        <dbReference type="HAMAP-Rule" id="MF_00425"/>
    </source>
</evidence>
<proteinExistence type="inferred from homology"/>
<organism evidence="12 13">
    <name type="scientific">Pseudooceanicola nitratireducens</name>
    <dbReference type="NCBI Taxonomy" id="517719"/>
    <lineage>
        <taxon>Bacteria</taxon>
        <taxon>Pseudomonadati</taxon>
        <taxon>Pseudomonadota</taxon>
        <taxon>Alphaproteobacteria</taxon>
        <taxon>Rhodobacterales</taxon>
        <taxon>Paracoccaceae</taxon>
        <taxon>Pseudooceanicola</taxon>
    </lineage>
</organism>
<dbReference type="InterPro" id="IPR056148">
    <property type="entry name" value="NQRA_2nd"/>
</dbReference>
<name>A0A1I1KT42_9RHOB</name>
<dbReference type="EMBL" id="FOLX01000001">
    <property type="protein sequence ID" value="SFC63901.1"/>
    <property type="molecule type" value="Genomic_DNA"/>
</dbReference>
<evidence type="ECO:0000313" key="12">
    <source>
        <dbReference type="EMBL" id="SFC63901.1"/>
    </source>
</evidence>
<feature type="domain" description="Na(+)-translocating NADH-quinone reductase subunit A C-terminal" evidence="10">
    <location>
        <begin position="304"/>
        <end position="351"/>
    </location>
</feature>
<evidence type="ECO:0000256" key="2">
    <source>
        <dbReference type="ARBA" id="ARBA00022967"/>
    </source>
</evidence>
<dbReference type="AlphaFoldDB" id="A0A1I1KT42"/>
<evidence type="ECO:0000256" key="7">
    <source>
        <dbReference type="ARBA" id="ARBA00023201"/>
    </source>
</evidence>
<dbReference type="Pfam" id="PF24836">
    <property type="entry name" value="NQRA_2nd"/>
    <property type="match status" value="1"/>
</dbReference>
<dbReference type="Pfam" id="PF05896">
    <property type="entry name" value="NQRA_N"/>
    <property type="match status" value="1"/>
</dbReference>
<keyword evidence="7 8" id="KW-0739">Sodium transport</keyword>
<dbReference type="InterPro" id="IPR008703">
    <property type="entry name" value="NqrA"/>
</dbReference>
<comment type="similarity">
    <text evidence="8">Belongs to the NqrA family.</text>
</comment>
<evidence type="ECO:0000259" key="10">
    <source>
        <dbReference type="Pfam" id="PF11973"/>
    </source>
</evidence>
<keyword evidence="3 8" id="KW-0520">NAD</keyword>
<dbReference type="EC" id="7.2.1.1" evidence="8"/>
<dbReference type="PANTHER" id="PTHR37839">
    <property type="entry name" value="NA(+)-TRANSLOCATING NADH-QUINONE REDUCTASE SUBUNIT A"/>
    <property type="match status" value="1"/>
</dbReference>
<protein>
    <recommendedName>
        <fullName evidence="8">Na(+)-translocating NADH-quinone reductase subunit A</fullName>
        <shortName evidence="8">Na(+)-NQR subunit A</shortName>
        <shortName evidence="8">Na(+)-translocating NQR subunit A</shortName>
        <ecNumber evidence="8">7.2.1.1</ecNumber>
    </recommendedName>
    <alternativeName>
        <fullName evidence="8">NQR complex subunit A</fullName>
    </alternativeName>
    <alternativeName>
        <fullName evidence="8">NQR-1 subunit A</fullName>
    </alternativeName>
</protein>
<dbReference type="GO" id="GO:0016655">
    <property type="term" value="F:oxidoreductase activity, acting on NAD(P)H, quinone or similar compound as acceptor"/>
    <property type="evidence" value="ECO:0007669"/>
    <property type="project" value="UniProtKB-UniRule"/>
</dbReference>
<evidence type="ECO:0000256" key="5">
    <source>
        <dbReference type="ARBA" id="ARBA00023065"/>
    </source>
</evidence>
<evidence type="ECO:0000256" key="4">
    <source>
        <dbReference type="ARBA" id="ARBA00023053"/>
    </source>
</evidence>
<dbReference type="Proteomes" id="UP000231644">
    <property type="component" value="Unassembled WGS sequence"/>
</dbReference>
<dbReference type="HAMAP" id="MF_00425">
    <property type="entry name" value="NqrA"/>
    <property type="match status" value="1"/>
</dbReference>
<dbReference type="Pfam" id="PF11973">
    <property type="entry name" value="NQRA_SLBB"/>
    <property type="match status" value="1"/>
</dbReference>
<dbReference type="NCBIfam" id="NF003759">
    <property type="entry name" value="PRK05352.1-2"/>
    <property type="match status" value="1"/>
</dbReference>
<comment type="subunit">
    <text evidence="8">Composed of six subunits; NqrA, NqrB, NqrC, NqrD, NqrE and NqrF.</text>
</comment>
<evidence type="ECO:0000256" key="6">
    <source>
        <dbReference type="ARBA" id="ARBA00023075"/>
    </source>
</evidence>
<feature type="domain" description="NqrA second alpha/beta" evidence="11">
    <location>
        <begin position="157"/>
        <end position="299"/>
    </location>
</feature>
<evidence type="ECO:0000313" key="13">
    <source>
        <dbReference type="Proteomes" id="UP000231644"/>
    </source>
</evidence>
<keyword evidence="13" id="KW-1185">Reference proteome</keyword>
<accession>A0A1I1KT42</accession>
<comment type="function">
    <text evidence="8">NQR complex catalyzes the reduction of ubiquinone-1 to ubiquinol by two successive reactions, coupled with the transport of Na(+) ions from the cytoplasm to the periplasm. NqrA to NqrE are probably involved in the second step, the conversion of ubisemiquinone to ubiquinol.</text>
</comment>
<keyword evidence="1 8" id="KW-0813">Transport</keyword>
<keyword evidence="4 8" id="KW-0915">Sodium</keyword>
<sequence length="489" mass="51943">MAFAKNPQPVEAQKKNEKTCFRRFCLLARHCIRCRKNLVATQVQEFSLRKGLDLPIAGSVDGGTIETPAVATVGILGADYIGLKPRLAVQEGDVIAAGAPVLAHKDNPEAVIASPVSGRIKAINRGARRKLISVEIEVDDSAAPAVDFSGVGDAATTDGLVERLCAAGLWTSFRTRPYSKVPLATDRPAAIYVNTMDTEPLAADPAPLIADAAEAFTRGLQAITLLTEGTTYLCQARGATIPGGDIDGVTPVAFSGPHPAGLPGTHMHFLEPPRTDKIVWTIGFQDVIAIGRLLLTGTLDMTRVIAVTGPLAAAPRLVRVPAGASLSEICAGDNPQGVPMRMISGSVLSGRAGDGVDAYLGRYARQITLMEEDHKQIPLGWIRPMASKYAVQPVLGSALSSKLHKLTTNLNGGRRAMVPTGTFETLMPQDFLPTQLLRSLLVMDTDQAQALGALELDEEDLGLVGFACPAKYEYGLALRESLTKIEREG</sequence>
<comment type="catalytic activity">
    <reaction evidence="8">
        <text>a ubiquinone + n Na(+)(in) + NADH + H(+) = a ubiquinol + n Na(+)(out) + NAD(+)</text>
        <dbReference type="Rhea" id="RHEA:47748"/>
        <dbReference type="Rhea" id="RHEA-COMP:9565"/>
        <dbReference type="Rhea" id="RHEA-COMP:9566"/>
        <dbReference type="ChEBI" id="CHEBI:15378"/>
        <dbReference type="ChEBI" id="CHEBI:16389"/>
        <dbReference type="ChEBI" id="CHEBI:17976"/>
        <dbReference type="ChEBI" id="CHEBI:29101"/>
        <dbReference type="ChEBI" id="CHEBI:57540"/>
        <dbReference type="ChEBI" id="CHEBI:57945"/>
        <dbReference type="EC" id="7.2.1.1"/>
    </reaction>
</comment>
<gene>
    <name evidence="8" type="primary">nqrA</name>
    <name evidence="12" type="ORF">SAMN05421762_1627</name>
</gene>
<reference evidence="12 13" key="1">
    <citation type="submission" date="2016-10" db="EMBL/GenBank/DDBJ databases">
        <authorList>
            <person name="de Groot N.N."/>
        </authorList>
    </citation>
    <scope>NUCLEOTIDE SEQUENCE [LARGE SCALE GENOMIC DNA]</scope>
    <source>
        <strain evidence="12 13">DSM 29619</strain>
    </source>
</reference>
<keyword evidence="6 8" id="KW-0830">Ubiquinone</keyword>
<evidence type="ECO:0000259" key="11">
    <source>
        <dbReference type="Pfam" id="PF24836"/>
    </source>
</evidence>
<dbReference type="InterPro" id="IPR022615">
    <property type="entry name" value="NqrA_C_domain"/>
</dbReference>
<evidence type="ECO:0000256" key="1">
    <source>
        <dbReference type="ARBA" id="ARBA00022448"/>
    </source>
</evidence>
<dbReference type="NCBIfam" id="TIGR01936">
    <property type="entry name" value="nqrA"/>
    <property type="match status" value="1"/>
</dbReference>